<dbReference type="RefSeq" id="WP_045671107.1">
    <property type="nucleotide sequence ID" value="NZ_CP011058.1"/>
</dbReference>
<organism evidence="2 3">
    <name type="scientific">Paenibacillus beijingensis</name>
    <dbReference type="NCBI Taxonomy" id="1126833"/>
    <lineage>
        <taxon>Bacteria</taxon>
        <taxon>Bacillati</taxon>
        <taxon>Bacillota</taxon>
        <taxon>Bacilli</taxon>
        <taxon>Bacillales</taxon>
        <taxon>Paenibacillaceae</taxon>
        <taxon>Paenibacillus</taxon>
    </lineage>
</organism>
<dbReference type="KEGG" id="pbj:VN24_15355"/>
<evidence type="ECO:0000313" key="3">
    <source>
        <dbReference type="Proteomes" id="UP000032633"/>
    </source>
</evidence>
<dbReference type="PANTHER" id="PTHR35010">
    <property type="entry name" value="BLL4672 PROTEIN-RELATED"/>
    <property type="match status" value="1"/>
</dbReference>
<dbReference type="Proteomes" id="UP000032633">
    <property type="component" value="Chromosome"/>
</dbReference>
<evidence type="ECO:0000313" key="2">
    <source>
        <dbReference type="EMBL" id="AJY75679.1"/>
    </source>
</evidence>
<dbReference type="GO" id="GO:0003677">
    <property type="term" value="F:DNA binding"/>
    <property type="evidence" value="ECO:0007669"/>
    <property type="project" value="InterPro"/>
</dbReference>
<dbReference type="OrthoDB" id="5346389at2"/>
<accession>A0A0D5NK14</accession>
<proteinExistence type="predicted"/>
<reference evidence="2 3" key="1">
    <citation type="journal article" date="2015" name="J. Biotechnol.">
        <title>Complete genome sequence of Paenibacillus beijingensis 7188(T) (=DSM 24997(T)), a novel rhizobacterium from jujube garden soil.</title>
        <authorList>
            <person name="Kwak Y."/>
            <person name="Shin J.H."/>
        </authorList>
    </citation>
    <scope>NUCLEOTIDE SEQUENCE [LARGE SCALE GENOMIC DNA]</scope>
    <source>
        <strain evidence="2 3">DSM 24997</strain>
    </source>
</reference>
<dbReference type="Gene3D" id="1.10.260.40">
    <property type="entry name" value="lambda repressor-like DNA-binding domains"/>
    <property type="match status" value="1"/>
</dbReference>
<dbReference type="STRING" id="1126833.VN24_15355"/>
<dbReference type="EMBL" id="CP011058">
    <property type="protein sequence ID" value="AJY75679.1"/>
    <property type="molecule type" value="Genomic_DNA"/>
</dbReference>
<dbReference type="InterPro" id="IPR010982">
    <property type="entry name" value="Lambda_DNA-bd_dom_sf"/>
</dbReference>
<dbReference type="InterPro" id="IPR041413">
    <property type="entry name" value="MLTR_LBD"/>
</dbReference>
<reference evidence="3" key="2">
    <citation type="submission" date="2015-03" db="EMBL/GenBank/DDBJ databases">
        <title>Genome sequence of Paenibacillus beijingensis strain DSM 24997T.</title>
        <authorList>
            <person name="Kwak Y."/>
            <person name="Shin J.-H."/>
        </authorList>
    </citation>
    <scope>NUCLEOTIDE SEQUENCE [LARGE SCALE GENOMIC DNA]</scope>
    <source>
        <strain evidence="3">DSM 24997</strain>
    </source>
</reference>
<feature type="domain" description="HTH cro/C1-type" evidence="1">
    <location>
        <begin position="14"/>
        <end position="86"/>
    </location>
</feature>
<protein>
    <submittedName>
        <fullName evidence="2">Transcriptional regulator</fullName>
    </submittedName>
</protein>
<dbReference type="InterPro" id="IPR001387">
    <property type="entry name" value="Cro/C1-type_HTH"/>
</dbReference>
<dbReference type="Pfam" id="PF13560">
    <property type="entry name" value="HTH_31"/>
    <property type="match status" value="1"/>
</dbReference>
<evidence type="ECO:0000259" key="1">
    <source>
        <dbReference type="SMART" id="SM00530"/>
    </source>
</evidence>
<keyword evidence="3" id="KW-1185">Reference proteome</keyword>
<dbReference type="Pfam" id="PF17765">
    <property type="entry name" value="MLTR_LBD"/>
    <property type="match status" value="1"/>
</dbReference>
<name>A0A0D5NK14_9BACL</name>
<dbReference type="CDD" id="cd00093">
    <property type="entry name" value="HTH_XRE"/>
    <property type="match status" value="1"/>
</dbReference>
<sequence length="279" mass="32386">MQGEEQRARQLAEFLRTRRARLNPDQVGLPSGGRRRTPGLRRAEVAVLAGVSVDWYTWLEQGRDIQVSIQVLDSITRALRLDDNERRHLFLLATGHLPPENHEPQNSVSLMLQDFLDRQGECPAFVTNSRWDIVAWNRAASLIFGDYERMSPRERNSIWRLFTSKYAKQLLRDDWEKNAKRRLAQFRASYGNTMGDSWWTGMIEALNAQSEEFRQWWPLHNVLNTPEGEKLLYHPTVGSLRFGHLSFQASDSASLQVTVNIPLDDPTKEKMKRLLRTDE</sequence>
<dbReference type="SUPFAM" id="SSF47413">
    <property type="entry name" value="lambda repressor-like DNA-binding domains"/>
    <property type="match status" value="1"/>
</dbReference>
<dbReference type="HOGENOM" id="CLU_057862_2_0_9"/>
<dbReference type="PATRIC" id="fig|1126833.4.peg.3360"/>
<dbReference type="SMART" id="SM00530">
    <property type="entry name" value="HTH_XRE"/>
    <property type="match status" value="1"/>
</dbReference>
<dbReference type="Gene3D" id="3.30.450.180">
    <property type="match status" value="1"/>
</dbReference>
<gene>
    <name evidence="2" type="ORF">VN24_15355</name>
</gene>
<dbReference type="AlphaFoldDB" id="A0A0D5NK14"/>